<protein>
    <submittedName>
        <fullName evidence="2">Methyltransferase FkbM family</fullName>
    </submittedName>
</protein>
<dbReference type="PANTHER" id="PTHR34203:SF15">
    <property type="entry name" value="SLL1173 PROTEIN"/>
    <property type="match status" value="1"/>
</dbReference>
<dbReference type="HOGENOM" id="CLU_074577_1_1_10"/>
<dbReference type="Gene3D" id="3.40.50.150">
    <property type="entry name" value="Vaccinia Virus protein VP39"/>
    <property type="match status" value="1"/>
</dbReference>
<dbReference type="EMBL" id="CP001769">
    <property type="protein sequence ID" value="ADB41177.1"/>
    <property type="molecule type" value="Genomic_DNA"/>
</dbReference>
<dbReference type="AlphaFoldDB" id="D2QDW1"/>
<gene>
    <name evidence="2" type="ordered locus">Slin_5205</name>
</gene>
<keyword evidence="2" id="KW-0808">Transferase</keyword>
<dbReference type="Pfam" id="PF05050">
    <property type="entry name" value="Methyltransf_21"/>
    <property type="match status" value="1"/>
</dbReference>
<dbReference type="InterPro" id="IPR029063">
    <property type="entry name" value="SAM-dependent_MTases_sf"/>
</dbReference>
<reference evidence="2 3" key="1">
    <citation type="journal article" date="2010" name="Stand. Genomic Sci.">
        <title>Complete genome sequence of Spirosoma linguale type strain (1).</title>
        <authorList>
            <person name="Lail K."/>
            <person name="Sikorski J."/>
            <person name="Saunders E."/>
            <person name="Lapidus A."/>
            <person name="Glavina Del Rio T."/>
            <person name="Copeland A."/>
            <person name="Tice H."/>
            <person name="Cheng J.-F."/>
            <person name="Lucas S."/>
            <person name="Nolan M."/>
            <person name="Bruce D."/>
            <person name="Goodwin L."/>
            <person name="Pitluck S."/>
            <person name="Ivanova N."/>
            <person name="Mavromatis K."/>
            <person name="Ovchinnikova G."/>
            <person name="Pati A."/>
            <person name="Chen A."/>
            <person name="Palaniappan K."/>
            <person name="Land M."/>
            <person name="Hauser L."/>
            <person name="Chang Y.-J."/>
            <person name="Jeffries C.D."/>
            <person name="Chain P."/>
            <person name="Brettin T."/>
            <person name="Detter J.C."/>
            <person name="Schuetze A."/>
            <person name="Rohde M."/>
            <person name="Tindall B.J."/>
            <person name="Goeker M."/>
            <person name="Bristow J."/>
            <person name="Eisen J.A."/>
            <person name="Markowitz V."/>
            <person name="Hugenholtz P."/>
            <person name="Kyrpides N.C."/>
            <person name="Klenk H.-P."/>
            <person name="Chen F."/>
        </authorList>
    </citation>
    <scope>NUCLEOTIDE SEQUENCE [LARGE SCALE GENOMIC DNA]</scope>
    <source>
        <strain evidence="3">ATCC 33905 / DSM 74 / LMG 10896 / Claus 1</strain>
    </source>
</reference>
<feature type="domain" description="Methyltransferase FkbM" evidence="1">
    <location>
        <begin position="107"/>
        <end position="264"/>
    </location>
</feature>
<dbReference type="InterPro" id="IPR052514">
    <property type="entry name" value="SAM-dependent_MTase"/>
</dbReference>
<dbReference type="GO" id="GO:0008168">
    <property type="term" value="F:methyltransferase activity"/>
    <property type="evidence" value="ECO:0007669"/>
    <property type="project" value="UniProtKB-KW"/>
</dbReference>
<dbReference type="GO" id="GO:0032259">
    <property type="term" value="P:methylation"/>
    <property type="evidence" value="ECO:0007669"/>
    <property type="project" value="UniProtKB-KW"/>
</dbReference>
<accession>D2QDW1</accession>
<name>D2QDW1_SPILD</name>
<keyword evidence="3" id="KW-1185">Reference proteome</keyword>
<keyword evidence="2" id="KW-0489">Methyltransferase</keyword>
<dbReference type="eggNOG" id="COG2520">
    <property type="taxonomic scope" value="Bacteria"/>
</dbReference>
<dbReference type="NCBIfam" id="TIGR01444">
    <property type="entry name" value="fkbM_fam"/>
    <property type="match status" value="1"/>
</dbReference>
<dbReference type="InterPro" id="IPR006342">
    <property type="entry name" value="FkbM_mtfrase"/>
</dbReference>
<dbReference type="PANTHER" id="PTHR34203">
    <property type="entry name" value="METHYLTRANSFERASE, FKBM FAMILY PROTEIN"/>
    <property type="match status" value="1"/>
</dbReference>
<dbReference type="KEGG" id="sli:Slin_5205"/>
<evidence type="ECO:0000259" key="1">
    <source>
        <dbReference type="Pfam" id="PF05050"/>
    </source>
</evidence>
<dbReference type="Proteomes" id="UP000002028">
    <property type="component" value="Chromosome"/>
</dbReference>
<dbReference type="SUPFAM" id="SSF53335">
    <property type="entry name" value="S-adenosyl-L-methionine-dependent methyltransferases"/>
    <property type="match status" value="1"/>
</dbReference>
<sequence>MHRCPVFVLYLTLYQCIYMKQALLNTVSAALDKLGFDGDRVLFKTAILVHKLGLKGPIDNSKPYNFGDFSMYVDPHDTLQIINSGKFEETETQTILSFVKADTVMLDIGANMGFYSIRVGQKAVAGKVFAFEPDPGNFATLQKNLALNKLTNVTAYNAALSDKKETLRLYKHPFNVGDYRLYNDGDFTEYVDVPTLRLDDTVRERVDLIKIDVQGFEYFVLKGGRSLLAKYMPIVISEFWPRGLYNSGASPADYLSMMQDLGYSVSQIDEEKNEVVATTYDALFDLGRKPVNRYINLVFRANR</sequence>
<organism evidence="2 3">
    <name type="scientific">Spirosoma linguale (strain ATCC 33905 / DSM 74 / LMG 10896 / Claus 1)</name>
    <dbReference type="NCBI Taxonomy" id="504472"/>
    <lineage>
        <taxon>Bacteria</taxon>
        <taxon>Pseudomonadati</taxon>
        <taxon>Bacteroidota</taxon>
        <taxon>Cytophagia</taxon>
        <taxon>Cytophagales</taxon>
        <taxon>Cytophagaceae</taxon>
        <taxon>Spirosoma</taxon>
    </lineage>
</organism>
<proteinExistence type="predicted"/>
<evidence type="ECO:0000313" key="2">
    <source>
        <dbReference type="EMBL" id="ADB41177.1"/>
    </source>
</evidence>
<evidence type="ECO:0000313" key="3">
    <source>
        <dbReference type="Proteomes" id="UP000002028"/>
    </source>
</evidence>